<dbReference type="SUPFAM" id="SSF52172">
    <property type="entry name" value="CheY-like"/>
    <property type="match status" value="1"/>
</dbReference>
<feature type="domain" description="Response regulatory" evidence="2">
    <location>
        <begin position="11"/>
        <end position="128"/>
    </location>
</feature>
<evidence type="ECO:0000259" key="2">
    <source>
        <dbReference type="PROSITE" id="PS50110"/>
    </source>
</evidence>
<dbReference type="Gene3D" id="3.40.50.2300">
    <property type="match status" value="1"/>
</dbReference>
<evidence type="ECO:0000313" key="4">
    <source>
        <dbReference type="EMBL" id="SMR75409.1"/>
    </source>
</evidence>
<accession>A0ABY1S153</accession>
<evidence type="ECO:0000259" key="3">
    <source>
        <dbReference type="PROSITE" id="PS51832"/>
    </source>
</evidence>
<dbReference type="PANTHER" id="PTHR45228:SF1">
    <property type="entry name" value="CYCLIC DI-GMP PHOSPHODIESTERASE TM_0186"/>
    <property type="match status" value="1"/>
</dbReference>
<dbReference type="Pfam" id="PF13487">
    <property type="entry name" value="HD_5"/>
    <property type="match status" value="1"/>
</dbReference>
<dbReference type="RefSeq" id="WP_239041361.1">
    <property type="nucleotide sequence ID" value="NZ_BAAAEY010000009.1"/>
</dbReference>
<evidence type="ECO:0000313" key="5">
    <source>
        <dbReference type="Proteomes" id="UP001159257"/>
    </source>
</evidence>
<gene>
    <name evidence="4" type="ORF">SAMN04487964_10975</name>
</gene>
<dbReference type="SMART" id="SM00448">
    <property type="entry name" value="REC"/>
    <property type="match status" value="1"/>
</dbReference>
<comment type="caution">
    <text evidence="4">The sequence shown here is derived from an EMBL/GenBank/DDBJ whole genome shotgun (WGS) entry which is preliminary data.</text>
</comment>
<dbReference type="Pfam" id="PF00072">
    <property type="entry name" value="Response_reg"/>
    <property type="match status" value="1"/>
</dbReference>
<dbReference type="InterPro" id="IPR001789">
    <property type="entry name" value="Sig_transdc_resp-reg_receiver"/>
</dbReference>
<feature type="domain" description="HD-GYP" evidence="3">
    <location>
        <begin position="155"/>
        <end position="354"/>
    </location>
</feature>
<name>A0ABY1S153_9GAMM</name>
<dbReference type="SMART" id="SM00471">
    <property type="entry name" value="HDc"/>
    <property type="match status" value="1"/>
</dbReference>
<dbReference type="InterPro" id="IPR011006">
    <property type="entry name" value="CheY-like_superfamily"/>
</dbReference>
<proteinExistence type="predicted"/>
<keyword evidence="1" id="KW-0597">Phosphoprotein</keyword>
<protein>
    <submittedName>
        <fullName evidence="4">Two-component system response regulator</fullName>
    </submittedName>
</protein>
<feature type="modified residue" description="4-aspartylphosphate" evidence="1">
    <location>
        <position position="61"/>
    </location>
</feature>
<evidence type="ECO:0000256" key="1">
    <source>
        <dbReference type="PROSITE-ProRule" id="PRU00169"/>
    </source>
</evidence>
<dbReference type="CDD" id="cd00077">
    <property type="entry name" value="HDc"/>
    <property type="match status" value="1"/>
</dbReference>
<dbReference type="InterPro" id="IPR003607">
    <property type="entry name" value="HD/PDEase_dom"/>
</dbReference>
<sequence>MSLNNTLTHSRILVVDDEPVNLRLVERVLALEGYDGLSLISDPRRAVEEYQQHRFDLVLLDINMPGMDGFEVLEAIKALEPEMLPPVIMLTAQHDKSFRLKALSMGVRDFITKPFDRDELLMRVGNLLQLQMGLRMIHDQKNVLEELVQQRTEELYNSRLDLVQRLGRAAEYKDEETGSHILRVSHGAALLARALGWDDEQIKLIFNASPMHDIGKLGVPDAILRKPGRLTPEEFDQIKLHTLIGAELLDGANENDPLLQMAKSIALSHHEKWDGSGYPLGLAGEAIPIEGRIVAIVDVFDALTSERPYKKSWSIEDAAALIRDNRGKHFDPELVDLFFAHFEQICQLRQQFSE</sequence>
<dbReference type="EMBL" id="FXWV01000009">
    <property type="protein sequence ID" value="SMR75409.1"/>
    <property type="molecule type" value="Genomic_DNA"/>
</dbReference>
<dbReference type="InterPro" id="IPR052020">
    <property type="entry name" value="Cyclic_di-GMP/3'3'-cGAMP_PDE"/>
</dbReference>
<reference evidence="4 5" key="1">
    <citation type="submission" date="2017-05" db="EMBL/GenBank/DDBJ databases">
        <authorList>
            <person name="Varghese N."/>
            <person name="Submissions S."/>
        </authorList>
    </citation>
    <scope>NUCLEOTIDE SEQUENCE [LARGE SCALE GENOMIC DNA]</scope>
    <source>
        <strain evidence="4 5">CGMCC 1.7287</strain>
    </source>
</reference>
<dbReference type="InterPro" id="IPR037522">
    <property type="entry name" value="HD_GYP_dom"/>
</dbReference>
<dbReference type="Proteomes" id="UP001159257">
    <property type="component" value="Unassembled WGS sequence"/>
</dbReference>
<dbReference type="CDD" id="cd17551">
    <property type="entry name" value="REC_RpfG-like"/>
    <property type="match status" value="1"/>
</dbReference>
<keyword evidence="5" id="KW-1185">Reference proteome</keyword>
<dbReference type="SUPFAM" id="SSF109604">
    <property type="entry name" value="HD-domain/PDEase-like"/>
    <property type="match status" value="1"/>
</dbReference>
<dbReference type="PANTHER" id="PTHR45228">
    <property type="entry name" value="CYCLIC DI-GMP PHOSPHODIESTERASE TM_0186-RELATED"/>
    <property type="match status" value="1"/>
</dbReference>
<dbReference type="Gene3D" id="1.10.3210.10">
    <property type="entry name" value="Hypothetical protein af1432"/>
    <property type="match status" value="1"/>
</dbReference>
<dbReference type="PROSITE" id="PS50110">
    <property type="entry name" value="RESPONSE_REGULATORY"/>
    <property type="match status" value="1"/>
</dbReference>
<dbReference type="PROSITE" id="PS51832">
    <property type="entry name" value="HD_GYP"/>
    <property type="match status" value="1"/>
</dbReference>
<organism evidence="4 5">
    <name type="scientific">Marinobacterium sediminicola</name>
    <dbReference type="NCBI Taxonomy" id="518898"/>
    <lineage>
        <taxon>Bacteria</taxon>
        <taxon>Pseudomonadati</taxon>
        <taxon>Pseudomonadota</taxon>
        <taxon>Gammaproteobacteria</taxon>
        <taxon>Oceanospirillales</taxon>
        <taxon>Oceanospirillaceae</taxon>
        <taxon>Marinobacterium</taxon>
    </lineage>
</organism>